<evidence type="ECO:0000256" key="1">
    <source>
        <dbReference type="SAM" id="MobiDB-lite"/>
    </source>
</evidence>
<keyword evidence="4" id="KW-1185">Reference proteome</keyword>
<evidence type="ECO:0000313" key="4">
    <source>
        <dbReference type="Proteomes" id="UP000241421"/>
    </source>
</evidence>
<dbReference type="Pfam" id="PF16732">
    <property type="entry name" value="ComP_DUS"/>
    <property type="match status" value="1"/>
</dbReference>
<dbReference type="OrthoDB" id="8592370at2"/>
<dbReference type="PANTHER" id="PTHR30093:SF47">
    <property type="entry name" value="TYPE IV PILUS NON-CORE MINOR PILIN PILE"/>
    <property type="match status" value="1"/>
</dbReference>
<keyword evidence="2" id="KW-0812">Transmembrane</keyword>
<evidence type="ECO:0000313" key="3">
    <source>
        <dbReference type="EMBL" id="PWF41598.1"/>
    </source>
</evidence>
<dbReference type="Gene3D" id="3.30.700.10">
    <property type="entry name" value="Glycoprotein, Type 4 Pilin"/>
    <property type="match status" value="1"/>
</dbReference>
<dbReference type="InterPro" id="IPR031982">
    <property type="entry name" value="PilE-like"/>
</dbReference>
<dbReference type="AlphaFoldDB" id="A0A2U2HE60"/>
<dbReference type="Proteomes" id="UP000241421">
    <property type="component" value="Unassembled WGS sequence"/>
</dbReference>
<dbReference type="SUPFAM" id="SSF54523">
    <property type="entry name" value="Pili subunits"/>
    <property type="match status" value="1"/>
</dbReference>
<accession>A0A2U2HE60</accession>
<keyword evidence="2" id="KW-0472">Membrane</keyword>
<dbReference type="RefSeq" id="WP_106759973.1">
    <property type="nucleotide sequence ID" value="NZ_PXWF02000310.1"/>
</dbReference>
<protein>
    <submittedName>
        <fullName evidence="3">Prepilin-type N-terminal cleavage/methylation domain-containing protein</fullName>
    </submittedName>
</protein>
<feature type="transmembrane region" description="Helical" evidence="2">
    <location>
        <begin position="21"/>
        <end position="43"/>
    </location>
</feature>
<sequence length="145" mass="15572">MSQTRILRPPRPPFFPRPRHNGFTLIELMITVAIIGILAAIAYPSYTAHMIKSNRAAAQAYMLELGQAQATYINDSRRYATSTTELALTPPMAVSGKYAVTIAAFNATLPPSFLITATPVTGSRQASDGGLTLSSTGAKTPSDKW</sequence>
<dbReference type="Pfam" id="PF07963">
    <property type="entry name" value="N_methyl"/>
    <property type="match status" value="1"/>
</dbReference>
<feature type="region of interest" description="Disordered" evidence="1">
    <location>
        <begin position="122"/>
        <end position="145"/>
    </location>
</feature>
<gene>
    <name evidence="3" type="ORF">C7C56_024550</name>
</gene>
<dbReference type="EMBL" id="PXWF02000310">
    <property type="protein sequence ID" value="PWF41598.1"/>
    <property type="molecule type" value="Genomic_DNA"/>
</dbReference>
<reference evidence="3 4" key="1">
    <citation type="submission" date="2018-04" db="EMBL/GenBank/DDBJ databases">
        <title>Massilia violaceinigra sp. nov., a novel purple-pigmented bacterium isolated from Tianshan glacier, Xinjiang, China.</title>
        <authorList>
            <person name="Wang H."/>
        </authorList>
    </citation>
    <scope>NUCLEOTIDE SEQUENCE [LARGE SCALE GENOMIC DNA]</scope>
    <source>
        <strain evidence="3 4">B448-2</strain>
    </source>
</reference>
<organism evidence="3 4">
    <name type="scientific">Massilia glaciei</name>
    <dbReference type="NCBI Taxonomy" id="1524097"/>
    <lineage>
        <taxon>Bacteria</taxon>
        <taxon>Pseudomonadati</taxon>
        <taxon>Pseudomonadota</taxon>
        <taxon>Betaproteobacteria</taxon>
        <taxon>Burkholderiales</taxon>
        <taxon>Oxalobacteraceae</taxon>
        <taxon>Telluria group</taxon>
        <taxon>Massilia</taxon>
    </lineage>
</organism>
<keyword evidence="2" id="KW-1133">Transmembrane helix</keyword>
<evidence type="ECO:0000256" key="2">
    <source>
        <dbReference type="SAM" id="Phobius"/>
    </source>
</evidence>
<name>A0A2U2HE60_9BURK</name>
<feature type="compositionally biased region" description="Polar residues" evidence="1">
    <location>
        <begin position="122"/>
        <end position="139"/>
    </location>
</feature>
<dbReference type="GO" id="GO:0043683">
    <property type="term" value="P:type IV pilus assembly"/>
    <property type="evidence" value="ECO:0007669"/>
    <property type="project" value="InterPro"/>
</dbReference>
<comment type="caution">
    <text evidence="3">The sequence shown here is derived from an EMBL/GenBank/DDBJ whole genome shotgun (WGS) entry which is preliminary data.</text>
</comment>
<proteinExistence type="predicted"/>
<dbReference type="InterPro" id="IPR045584">
    <property type="entry name" value="Pilin-like"/>
</dbReference>
<dbReference type="InterPro" id="IPR012902">
    <property type="entry name" value="N_methyl_site"/>
</dbReference>
<dbReference type="PANTHER" id="PTHR30093">
    <property type="entry name" value="GENERAL SECRETION PATHWAY PROTEIN G"/>
    <property type="match status" value="1"/>
</dbReference>
<dbReference type="NCBIfam" id="TIGR02532">
    <property type="entry name" value="IV_pilin_GFxxxE"/>
    <property type="match status" value="1"/>
</dbReference>